<comment type="similarity">
    <text evidence="2 7">Belongs to the UDP-glucose/GDP-mannose dehydrogenase family.</text>
</comment>
<comment type="catalytic activity">
    <reaction evidence="6 7">
        <text>UDP-alpha-D-glucose + 2 NAD(+) + H2O = UDP-alpha-D-glucuronate + 2 NADH + 3 H(+)</text>
        <dbReference type="Rhea" id="RHEA:23596"/>
        <dbReference type="ChEBI" id="CHEBI:15377"/>
        <dbReference type="ChEBI" id="CHEBI:15378"/>
        <dbReference type="ChEBI" id="CHEBI:57540"/>
        <dbReference type="ChEBI" id="CHEBI:57945"/>
        <dbReference type="ChEBI" id="CHEBI:58052"/>
        <dbReference type="ChEBI" id="CHEBI:58885"/>
        <dbReference type="EC" id="1.1.1.22"/>
    </reaction>
</comment>
<dbReference type="SMART" id="SM00984">
    <property type="entry name" value="UDPG_MGDP_dh_C"/>
    <property type="match status" value="1"/>
</dbReference>
<feature type="binding site" evidence="9">
    <location>
        <begin position="275"/>
        <end position="279"/>
    </location>
    <ligand>
        <name>substrate</name>
    </ligand>
</feature>
<evidence type="ECO:0000256" key="2">
    <source>
        <dbReference type="ARBA" id="ARBA00006601"/>
    </source>
</evidence>
<feature type="domain" description="UDP-glucose/GDP-mannose dehydrogenase C-terminal" evidence="11">
    <location>
        <begin position="339"/>
        <end position="442"/>
    </location>
</feature>
<feature type="binding site" evidence="10">
    <location>
        <position position="289"/>
    </location>
    <ligand>
        <name>NAD(+)</name>
        <dbReference type="ChEBI" id="CHEBI:57540"/>
    </ligand>
</feature>
<dbReference type="InterPro" id="IPR008927">
    <property type="entry name" value="6-PGluconate_DH-like_C_sf"/>
</dbReference>
<gene>
    <name evidence="12" type="ORF">FTV88_1044</name>
</gene>
<dbReference type="InterPro" id="IPR028357">
    <property type="entry name" value="UDPglc_DH_bac"/>
</dbReference>
<evidence type="ECO:0000313" key="12">
    <source>
        <dbReference type="EMBL" id="QGG47196.1"/>
    </source>
</evidence>
<dbReference type="EMBL" id="CP045875">
    <property type="protein sequence ID" value="QGG47196.1"/>
    <property type="molecule type" value="Genomic_DNA"/>
</dbReference>
<dbReference type="KEGG" id="hcv:FTV88_1044"/>
<feature type="binding site" evidence="10">
    <location>
        <position position="353"/>
    </location>
    <ligand>
        <name>NAD(+)</name>
        <dbReference type="ChEBI" id="CHEBI:57540"/>
    </ligand>
</feature>
<dbReference type="InterPro" id="IPR001732">
    <property type="entry name" value="UDP-Glc/GDP-Man_DH_N"/>
</dbReference>
<evidence type="ECO:0000256" key="7">
    <source>
        <dbReference type="PIRNR" id="PIRNR000124"/>
    </source>
</evidence>
<dbReference type="RefSeq" id="WP_153724629.1">
    <property type="nucleotide sequence ID" value="NZ_CP045875.1"/>
</dbReference>
<dbReference type="Pfam" id="PF03720">
    <property type="entry name" value="UDPG_MGDP_dh_C"/>
    <property type="match status" value="1"/>
</dbReference>
<evidence type="ECO:0000256" key="8">
    <source>
        <dbReference type="PIRSR" id="PIRSR500134-1"/>
    </source>
</evidence>
<feature type="binding site" evidence="9">
    <location>
        <position position="346"/>
    </location>
    <ligand>
        <name>substrate</name>
    </ligand>
</feature>
<organism evidence="12 13">
    <name type="scientific">Heliorestis convoluta</name>
    <dbReference type="NCBI Taxonomy" id="356322"/>
    <lineage>
        <taxon>Bacteria</taxon>
        <taxon>Bacillati</taxon>
        <taxon>Bacillota</taxon>
        <taxon>Clostridia</taxon>
        <taxon>Eubacteriales</taxon>
        <taxon>Heliobacteriaceae</taxon>
        <taxon>Heliorestis</taxon>
    </lineage>
</organism>
<dbReference type="AlphaFoldDB" id="A0A5Q2N0W1"/>
<keyword evidence="4 7" id="KW-0560">Oxidoreductase</keyword>
<dbReference type="SUPFAM" id="SSF52413">
    <property type="entry name" value="UDP-glucose/GDP-mannose dehydrogenase C-terminal domain"/>
    <property type="match status" value="1"/>
</dbReference>
<evidence type="ECO:0000259" key="11">
    <source>
        <dbReference type="SMART" id="SM00984"/>
    </source>
</evidence>
<feature type="binding site" evidence="10">
    <location>
        <position position="30"/>
    </location>
    <ligand>
        <name>NAD(+)</name>
        <dbReference type="ChEBI" id="CHEBI:57540"/>
    </ligand>
</feature>
<evidence type="ECO:0000256" key="9">
    <source>
        <dbReference type="PIRSR" id="PIRSR500134-2"/>
    </source>
</evidence>
<dbReference type="SUPFAM" id="SSF51735">
    <property type="entry name" value="NAD(P)-binding Rossmann-fold domains"/>
    <property type="match status" value="1"/>
</dbReference>
<dbReference type="PIRSF" id="PIRSF000124">
    <property type="entry name" value="UDPglc_GDPman_dh"/>
    <property type="match status" value="1"/>
</dbReference>
<dbReference type="InterPro" id="IPR014026">
    <property type="entry name" value="UDP-Glc/GDP-Man_DH_dimer"/>
</dbReference>
<name>A0A5Q2N0W1_9FIRM</name>
<reference evidence="13" key="1">
    <citation type="submission" date="2019-11" db="EMBL/GenBank/DDBJ databases">
        <title>Genome sequence of Heliorestis convoluta strain HH, an alkaliphilic and minimalistic phototrophic bacterium from a soda lake in Egypt.</title>
        <authorList>
            <person name="Dewey E.D."/>
            <person name="Stokes L.M."/>
            <person name="Burchell B.M."/>
            <person name="Shaffer K.N."/>
            <person name="Huntington A.M."/>
            <person name="Baker J.M."/>
            <person name="Nadendla S."/>
            <person name="Giglio M.G."/>
            <person name="Touchman J.W."/>
            <person name="Blankenship R.E."/>
            <person name="Madigan M.T."/>
            <person name="Sattley W.M."/>
        </authorList>
    </citation>
    <scope>NUCLEOTIDE SEQUENCE [LARGE SCALE GENOMIC DNA]</scope>
    <source>
        <strain evidence="13">HH</strain>
    </source>
</reference>
<feature type="binding site" evidence="10">
    <location>
        <position position="35"/>
    </location>
    <ligand>
        <name>NAD(+)</name>
        <dbReference type="ChEBI" id="CHEBI:57540"/>
    </ligand>
</feature>
<dbReference type="Pfam" id="PF03721">
    <property type="entry name" value="UDPG_MGDP_dh_N"/>
    <property type="match status" value="1"/>
</dbReference>
<evidence type="ECO:0000313" key="13">
    <source>
        <dbReference type="Proteomes" id="UP000366051"/>
    </source>
</evidence>
<dbReference type="GO" id="GO:0006065">
    <property type="term" value="P:UDP-glucuronate biosynthetic process"/>
    <property type="evidence" value="ECO:0007669"/>
    <property type="project" value="UniProtKB-UniPathway"/>
</dbReference>
<dbReference type="OrthoDB" id="9803238at2"/>
<dbReference type="Proteomes" id="UP000366051">
    <property type="component" value="Chromosome"/>
</dbReference>
<dbReference type="Pfam" id="PF00984">
    <property type="entry name" value="UDPG_MGDP_dh"/>
    <property type="match status" value="1"/>
</dbReference>
<dbReference type="PANTHER" id="PTHR43750:SF3">
    <property type="entry name" value="UDP-GLUCOSE 6-DEHYDROGENASE TUAD"/>
    <property type="match status" value="1"/>
</dbReference>
<dbReference type="SUPFAM" id="SSF48179">
    <property type="entry name" value="6-phosphogluconate dehydrogenase C-terminal domain-like"/>
    <property type="match status" value="1"/>
</dbReference>
<evidence type="ECO:0000256" key="4">
    <source>
        <dbReference type="ARBA" id="ARBA00023002"/>
    </source>
</evidence>
<dbReference type="UniPathway" id="UPA00038">
    <property type="reaction ID" value="UER00491"/>
</dbReference>
<dbReference type="InterPro" id="IPR017476">
    <property type="entry name" value="UDP-Glc/GDP-Man"/>
</dbReference>
<feature type="active site" description="Nucleophile" evidence="8">
    <location>
        <position position="286"/>
    </location>
</feature>
<evidence type="ECO:0000256" key="6">
    <source>
        <dbReference type="ARBA" id="ARBA00047473"/>
    </source>
</evidence>
<feature type="binding site" evidence="10">
    <location>
        <position position="126"/>
    </location>
    <ligand>
        <name>NAD(+)</name>
        <dbReference type="ChEBI" id="CHEBI:57540"/>
    </ligand>
</feature>
<protein>
    <recommendedName>
        <fullName evidence="3 7">UDP-glucose 6-dehydrogenase</fullName>
        <ecNumber evidence="3 7">1.1.1.22</ecNumber>
    </recommendedName>
</protein>
<dbReference type="Gene3D" id="1.20.5.100">
    <property type="entry name" value="Cytochrome c1, transmembrane anchor, C-terminal"/>
    <property type="match status" value="1"/>
</dbReference>
<accession>A0A5Q2N0W1</accession>
<evidence type="ECO:0000256" key="5">
    <source>
        <dbReference type="ARBA" id="ARBA00023027"/>
    </source>
</evidence>
<dbReference type="GO" id="GO:0000271">
    <property type="term" value="P:polysaccharide biosynthetic process"/>
    <property type="evidence" value="ECO:0007669"/>
    <property type="project" value="InterPro"/>
</dbReference>
<keyword evidence="5 7" id="KW-0520">NAD</keyword>
<evidence type="ECO:0000256" key="10">
    <source>
        <dbReference type="PIRSR" id="PIRSR500134-3"/>
    </source>
</evidence>
<feature type="binding site" evidence="9">
    <location>
        <position position="283"/>
    </location>
    <ligand>
        <name>substrate</name>
    </ligand>
</feature>
<evidence type="ECO:0000256" key="1">
    <source>
        <dbReference type="ARBA" id="ARBA00004701"/>
    </source>
</evidence>
<feature type="binding site" evidence="9">
    <location>
        <position position="230"/>
    </location>
    <ligand>
        <name>substrate</name>
    </ligand>
</feature>
<dbReference type="Gene3D" id="3.40.50.720">
    <property type="entry name" value="NAD(P)-binding Rossmann-like Domain"/>
    <property type="match status" value="2"/>
</dbReference>
<evidence type="ECO:0000256" key="3">
    <source>
        <dbReference type="ARBA" id="ARBA00012954"/>
    </source>
</evidence>
<dbReference type="InterPro" id="IPR014027">
    <property type="entry name" value="UDP-Glc/GDP-Man_DH_C"/>
</dbReference>
<feature type="binding site" evidence="9">
    <location>
        <begin position="160"/>
        <end position="163"/>
    </location>
    <ligand>
        <name>substrate</name>
    </ligand>
</feature>
<dbReference type="GO" id="GO:0003979">
    <property type="term" value="F:UDP-glucose 6-dehydrogenase activity"/>
    <property type="evidence" value="ECO:0007669"/>
    <property type="project" value="UniProtKB-EC"/>
</dbReference>
<dbReference type="NCBIfam" id="TIGR03026">
    <property type="entry name" value="NDP-sugDHase"/>
    <property type="match status" value="1"/>
</dbReference>
<dbReference type="InterPro" id="IPR036220">
    <property type="entry name" value="UDP-Glc/GDP-Man_DH_C_sf"/>
</dbReference>
<proteinExistence type="inferred from homology"/>
<feature type="binding site" evidence="10">
    <location>
        <position position="163"/>
    </location>
    <ligand>
        <name>NAD(+)</name>
        <dbReference type="ChEBI" id="CHEBI:57540"/>
    </ligand>
</feature>
<dbReference type="GO" id="GO:0051287">
    <property type="term" value="F:NAD binding"/>
    <property type="evidence" value="ECO:0007669"/>
    <property type="project" value="InterPro"/>
</dbReference>
<comment type="pathway">
    <text evidence="1">Nucleotide-sugar biosynthesis; UDP-alpha-D-glucuronate biosynthesis; UDP-alpha-D-glucuronate from UDP-alpha-D-glucose: step 1/1.</text>
</comment>
<dbReference type="EC" id="1.1.1.22" evidence="3 7"/>
<keyword evidence="13" id="KW-1185">Reference proteome</keyword>
<feature type="binding site" evidence="10">
    <location>
        <position position="83"/>
    </location>
    <ligand>
        <name>NAD(+)</name>
        <dbReference type="ChEBI" id="CHEBI:57540"/>
    </ligand>
</feature>
<sequence length="457" mass="50457">MHITIIGCGYVGLTTAVSLAYMGRCVHVIDQNEERIQMLRRSQPPIHEKGLEELLNQTNGRLTFGTWDSFEIKTDVVIIAVGTPSKENGDADLSYVEAVARELGQRLTPQVCDKSTSAPVIVNKSTVPIGSARRVQSIISQHLKERNIVTSISVASNPEFLREGVALHDTFYPDRIVIGSEDTQAAYTLREMYAPILEQTFSAPEFLPRPENYLLPAFIITSPTSAELIKYAANTFLAMKISYINEIAGLSEKVGADIQEVARGIGLDKRIGSQFLNAGIGWGGSCFPKDVQALIHTGEQYGYAMPLSQSAIDVNYRQREEVIKKLQSALKVLRGRTIGLLGLAFKPGTDDLRDAPAITIAERLIELGVHVKAYDPIAMENCRHIHPNLAIEYVSSSTELVNGIDALILITEWNEFIHLPYKLYGEKMRQKVILDGRNALNSQALRDAGFTYIGVGK</sequence>
<dbReference type="PIRSF" id="PIRSF500134">
    <property type="entry name" value="UDPglc_DH_bac"/>
    <property type="match status" value="1"/>
</dbReference>
<dbReference type="PANTHER" id="PTHR43750">
    <property type="entry name" value="UDP-GLUCOSE 6-DEHYDROGENASE TUAD"/>
    <property type="match status" value="1"/>
</dbReference>
<dbReference type="InterPro" id="IPR036291">
    <property type="entry name" value="NAD(P)-bd_dom_sf"/>
</dbReference>